<accession>A0ABY7FK72</accession>
<organism evidence="2 3">
    <name type="scientific">Mya arenaria</name>
    <name type="common">Soft-shell clam</name>
    <dbReference type="NCBI Taxonomy" id="6604"/>
    <lineage>
        <taxon>Eukaryota</taxon>
        <taxon>Metazoa</taxon>
        <taxon>Spiralia</taxon>
        <taxon>Lophotrochozoa</taxon>
        <taxon>Mollusca</taxon>
        <taxon>Bivalvia</taxon>
        <taxon>Autobranchia</taxon>
        <taxon>Heteroconchia</taxon>
        <taxon>Euheterodonta</taxon>
        <taxon>Imparidentia</taxon>
        <taxon>Neoheterodontei</taxon>
        <taxon>Myida</taxon>
        <taxon>Myoidea</taxon>
        <taxon>Myidae</taxon>
        <taxon>Mya</taxon>
    </lineage>
</organism>
<gene>
    <name evidence="2" type="ORF">MAR_001454</name>
</gene>
<keyword evidence="3" id="KW-1185">Reference proteome</keyword>
<reference evidence="2" key="1">
    <citation type="submission" date="2022-11" db="EMBL/GenBank/DDBJ databases">
        <title>Centuries of genome instability and evolution in soft-shell clam transmissible cancer (bioRxiv).</title>
        <authorList>
            <person name="Hart S.F.M."/>
            <person name="Yonemitsu M.A."/>
            <person name="Giersch R.M."/>
            <person name="Beal B.F."/>
            <person name="Arriagada G."/>
            <person name="Davis B.W."/>
            <person name="Ostrander E.A."/>
            <person name="Goff S.P."/>
            <person name="Metzger M.J."/>
        </authorList>
    </citation>
    <scope>NUCLEOTIDE SEQUENCE</scope>
    <source>
        <strain evidence="2">MELC-2E11</strain>
        <tissue evidence="2">Siphon/mantle</tissue>
    </source>
</reference>
<evidence type="ECO:0000313" key="2">
    <source>
        <dbReference type="EMBL" id="WAR19616.1"/>
    </source>
</evidence>
<feature type="region of interest" description="Disordered" evidence="1">
    <location>
        <begin position="159"/>
        <end position="190"/>
    </location>
</feature>
<evidence type="ECO:0000313" key="3">
    <source>
        <dbReference type="Proteomes" id="UP001164746"/>
    </source>
</evidence>
<name>A0ABY7FK72_MYAAR</name>
<sequence length="441" mass="51271">MCIVDSKVTKRKQEPMLVNSVTLELVHMVRNIATTDAVIMNAVNTRVPNVSSTLRSETRRQKSDEMKEQVSFVPQPLYVVLERHRFLVFASSSPRSFASELLCLRHCHLVSLSKPDNTYRIQPTQLNSALQNPPLYPNQYPLAAPAGHPAPAMTQWLQPEQSAGTHQQNWQPQPEDVNHQWQQQPVDTKQQWQRQHADTNQQWHFYTGRPSAAKGSEIALHATTLISLYESLLYNSITQRLYYSTTPLLYNSIIQRHHYSTTALLNDTTTLRLHYSTTPLFYDCINQIHNNIPTAFLRDITALRLHYSTIALLNDSTTADSTTPRSHHFISPLPFDSTTQRHHYFTTPRLYGSTPQRQYYFTTSLLYASITQRHHYFMTSLLYDSITQRYRYSKTPLFYDSITQRHYYLMTPLLYDDTILRFHYSTTSLLNDTTTVRFCLL</sequence>
<feature type="compositionally biased region" description="Polar residues" evidence="1">
    <location>
        <begin position="159"/>
        <end position="172"/>
    </location>
</feature>
<protein>
    <submittedName>
        <fullName evidence="2">Uncharacterized protein</fullName>
    </submittedName>
</protein>
<proteinExistence type="predicted"/>
<dbReference type="EMBL" id="CP111022">
    <property type="protein sequence ID" value="WAR19616.1"/>
    <property type="molecule type" value="Genomic_DNA"/>
</dbReference>
<feature type="compositionally biased region" description="Polar residues" evidence="1">
    <location>
        <begin position="179"/>
        <end position="190"/>
    </location>
</feature>
<evidence type="ECO:0000256" key="1">
    <source>
        <dbReference type="SAM" id="MobiDB-lite"/>
    </source>
</evidence>
<dbReference type="Proteomes" id="UP001164746">
    <property type="component" value="Chromosome 11"/>
</dbReference>